<comment type="caution">
    <text evidence="1">The sequence shown here is derived from an EMBL/GenBank/DDBJ whole genome shotgun (WGS) entry which is preliminary data.</text>
</comment>
<proteinExistence type="predicted"/>
<evidence type="ECO:0000313" key="2">
    <source>
        <dbReference type="Proteomes" id="UP000230353"/>
    </source>
</evidence>
<evidence type="ECO:0000313" key="1">
    <source>
        <dbReference type="EMBL" id="PIS13439.1"/>
    </source>
</evidence>
<organism evidence="1 2">
    <name type="scientific">Candidatus Tagabacteria bacterium CG09_land_8_20_14_0_10_41_14</name>
    <dbReference type="NCBI Taxonomy" id="1975021"/>
    <lineage>
        <taxon>Bacteria</taxon>
        <taxon>Candidatus Tagaibacteriota</taxon>
    </lineage>
</organism>
<dbReference type="AlphaFoldDB" id="A0A2H0WND6"/>
<dbReference type="EMBL" id="PEZL01000024">
    <property type="protein sequence ID" value="PIS13439.1"/>
    <property type="molecule type" value="Genomic_DNA"/>
</dbReference>
<name>A0A2H0WND6_9BACT</name>
<protein>
    <submittedName>
        <fullName evidence="1">Uncharacterized protein</fullName>
    </submittedName>
</protein>
<dbReference type="Proteomes" id="UP000230353">
    <property type="component" value="Unassembled WGS sequence"/>
</dbReference>
<accession>A0A2H0WND6</accession>
<reference evidence="2" key="1">
    <citation type="submission" date="2017-09" db="EMBL/GenBank/DDBJ databases">
        <title>Depth-based differentiation of microbial function through sediment-hosted aquifers and enrichment of novel symbionts in the deep terrestrial subsurface.</title>
        <authorList>
            <person name="Probst A.J."/>
            <person name="Ladd B."/>
            <person name="Jarett J.K."/>
            <person name="Geller-Mcgrath D.E."/>
            <person name="Sieber C.M.K."/>
            <person name="Emerson J.B."/>
            <person name="Anantharaman K."/>
            <person name="Thomas B.C."/>
            <person name="Malmstrom R."/>
            <person name="Stieglmeier M."/>
            <person name="Klingl A."/>
            <person name="Woyke T."/>
            <person name="Ryan C.M."/>
            <person name="Banfield J.F."/>
        </authorList>
    </citation>
    <scope>NUCLEOTIDE SEQUENCE [LARGE SCALE GENOMIC DNA]</scope>
</reference>
<sequence>MLLAVRDRKFKEMGIGPGGCRNEFECEAYCDSIDHMDECISFAEENGLLSAAELAEAKKVQAAKNRGVKMPACGSKKSGDAYCSEPAHMEECITFAQEAGFMDPKDAEMARKTKGKGPGGCKTKEECESFCDNPAHQETCFNFAKEHGLISEEEIQKMEEGRQ</sequence>
<gene>
    <name evidence="1" type="ORF">COT67_01735</name>
</gene>